<dbReference type="PROSITE" id="PS00639">
    <property type="entry name" value="THIOL_PROTEASE_HIS"/>
    <property type="match status" value="1"/>
</dbReference>
<keyword evidence="4" id="KW-0378">Hydrolase</keyword>
<dbReference type="CDD" id="cd02620">
    <property type="entry name" value="Peptidase_C1A_CathepsinB"/>
    <property type="match status" value="1"/>
</dbReference>
<dbReference type="GO" id="GO:0008234">
    <property type="term" value="F:cysteine-type peptidase activity"/>
    <property type="evidence" value="ECO:0007669"/>
    <property type="project" value="UniProtKB-KW"/>
</dbReference>
<name>A0A9N9MYI1_9CUCU</name>
<dbReference type="FunFam" id="3.90.70.10:FF:000031">
    <property type="entry name" value="Cathepsin B"/>
    <property type="match status" value="1"/>
</dbReference>
<sequence>MFDFFLIFCAVFISISSQYHPLSQQYIAWINRNQTNWKAGRNFNVAEWSKVKNMASGAWKSPTTIQPFNRQNSILKANILEHFDARRKWSKCQSINHIWDQSHCGSCWAVSAASTMSDRICIHSNQTLQYYVSPEDLLSCCWECGKGCLGGGIPRAWWYWETYGIVVDKCRPYSLPPCEHHLNNVESRPHCDDLRLKTPRCLRKCYNSSLDYQNSLTYGGRVQQFTSEEEIQLEIMQNGPVEGAIDIFDDFFNYKSGVYIRTSGKYIGGHAIKILGWGIENKIKYWLCSNSWNSDWGDGGYFRILRGQNHCGVEDQVFASLPKI</sequence>
<dbReference type="SUPFAM" id="SSF54001">
    <property type="entry name" value="Cysteine proteinases"/>
    <property type="match status" value="1"/>
</dbReference>
<organism evidence="10 11">
    <name type="scientific">Ceutorhynchus assimilis</name>
    <name type="common">cabbage seed weevil</name>
    <dbReference type="NCBI Taxonomy" id="467358"/>
    <lineage>
        <taxon>Eukaryota</taxon>
        <taxon>Metazoa</taxon>
        <taxon>Ecdysozoa</taxon>
        <taxon>Arthropoda</taxon>
        <taxon>Hexapoda</taxon>
        <taxon>Insecta</taxon>
        <taxon>Pterygota</taxon>
        <taxon>Neoptera</taxon>
        <taxon>Endopterygota</taxon>
        <taxon>Coleoptera</taxon>
        <taxon>Polyphaga</taxon>
        <taxon>Cucujiformia</taxon>
        <taxon>Curculionidae</taxon>
        <taxon>Ceutorhynchinae</taxon>
        <taxon>Ceutorhynchus</taxon>
    </lineage>
</organism>
<dbReference type="PRINTS" id="PR00705">
    <property type="entry name" value="PAPAIN"/>
</dbReference>
<reference evidence="10" key="1">
    <citation type="submission" date="2022-01" db="EMBL/GenBank/DDBJ databases">
        <authorList>
            <person name="King R."/>
        </authorList>
    </citation>
    <scope>NUCLEOTIDE SEQUENCE</scope>
</reference>
<keyword evidence="11" id="KW-1185">Reference proteome</keyword>
<feature type="signal peptide" evidence="8">
    <location>
        <begin position="1"/>
        <end position="17"/>
    </location>
</feature>
<evidence type="ECO:0000256" key="2">
    <source>
        <dbReference type="ARBA" id="ARBA00022670"/>
    </source>
</evidence>
<evidence type="ECO:0000256" key="1">
    <source>
        <dbReference type="ARBA" id="ARBA00008455"/>
    </source>
</evidence>
<dbReference type="Pfam" id="PF00112">
    <property type="entry name" value="Peptidase_C1"/>
    <property type="match status" value="1"/>
</dbReference>
<dbReference type="SMART" id="SM00645">
    <property type="entry name" value="Pept_C1"/>
    <property type="match status" value="1"/>
</dbReference>
<dbReference type="Gene3D" id="3.90.70.10">
    <property type="entry name" value="Cysteine proteinases"/>
    <property type="match status" value="1"/>
</dbReference>
<evidence type="ECO:0000256" key="3">
    <source>
        <dbReference type="ARBA" id="ARBA00022729"/>
    </source>
</evidence>
<protein>
    <recommendedName>
        <fullName evidence="9">Peptidase C1A papain C-terminal domain-containing protein</fullName>
    </recommendedName>
</protein>
<dbReference type="PROSITE" id="PS00139">
    <property type="entry name" value="THIOL_PROTEASE_CYS"/>
    <property type="match status" value="1"/>
</dbReference>
<keyword evidence="2" id="KW-0645">Protease</keyword>
<dbReference type="InterPro" id="IPR000169">
    <property type="entry name" value="Pept_cys_AS"/>
</dbReference>
<evidence type="ECO:0000313" key="11">
    <source>
        <dbReference type="Proteomes" id="UP001152799"/>
    </source>
</evidence>
<dbReference type="InterPro" id="IPR025660">
    <property type="entry name" value="Pept_his_AS"/>
</dbReference>
<feature type="chain" id="PRO_5040381395" description="Peptidase C1A papain C-terminal domain-containing protein" evidence="8">
    <location>
        <begin position="18"/>
        <end position="324"/>
    </location>
</feature>
<dbReference type="OrthoDB" id="640249at2759"/>
<accession>A0A9N9MYI1</accession>
<comment type="similarity">
    <text evidence="1">Belongs to the peptidase C1 family.</text>
</comment>
<evidence type="ECO:0000256" key="4">
    <source>
        <dbReference type="ARBA" id="ARBA00022801"/>
    </source>
</evidence>
<dbReference type="GO" id="GO:0006508">
    <property type="term" value="P:proteolysis"/>
    <property type="evidence" value="ECO:0007669"/>
    <property type="project" value="UniProtKB-KW"/>
</dbReference>
<dbReference type="EMBL" id="OU892285">
    <property type="protein sequence ID" value="CAG9773258.1"/>
    <property type="molecule type" value="Genomic_DNA"/>
</dbReference>
<keyword evidence="3 8" id="KW-0732">Signal</keyword>
<keyword evidence="7" id="KW-1015">Disulfide bond</keyword>
<evidence type="ECO:0000256" key="6">
    <source>
        <dbReference type="ARBA" id="ARBA00023145"/>
    </source>
</evidence>
<evidence type="ECO:0000256" key="5">
    <source>
        <dbReference type="ARBA" id="ARBA00022807"/>
    </source>
</evidence>
<keyword evidence="5" id="KW-0788">Thiol protease</keyword>
<dbReference type="InterPro" id="IPR013128">
    <property type="entry name" value="Peptidase_C1A"/>
</dbReference>
<gene>
    <name evidence="10" type="ORF">CEUTPL_LOCUS13655</name>
</gene>
<keyword evidence="6" id="KW-0865">Zymogen</keyword>
<evidence type="ECO:0000313" key="10">
    <source>
        <dbReference type="EMBL" id="CAG9773258.1"/>
    </source>
</evidence>
<feature type="domain" description="Peptidase C1A papain C-terminal" evidence="9">
    <location>
        <begin position="79"/>
        <end position="321"/>
    </location>
</feature>
<evidence type="ECO:0000259" key="9">
    <source>
        <dbReference type="SMART" id="SM00645"/>
    </source>
</evidence>
<dbReference type="InterPro" id="IPR000668">
    <property type="entry name" value="Peptidase_C1A_C"/>
</dbReference>
<proteinExistence type="inferred from homology"/>
<dbReference type="AlphaFoldDB" id="A0A9N9MYI1"/>
<dbReference type="InterPro" id="IPR038765">
    <property type="entry name" value="Papain-like_cys_pep_sf"/>
</dbReference>
<dbReference type="Proteomes" id="UP001152799">
    <property type="component" value="Chromosome 9"/>
</dbReference>
<evidence type="ECO:0000256" key="7">
    <source>
        <dbReference type="ARBA" id="ARBA00023157"/>
    </source>
</evidence>
<dbReference type="PANTHER" id="PTHR12411">
    <property type="entry name" value="CYSTEINE PROTEASE FAMILY C1-RELATED"/>
    <property type="match status" value="1"/>
</dbReference>
<evidence type="ECO:0000256" key="8">
    <source>
        <dbReference type="SAM" id="SignalP"/>
    </source>
</evidence>